<reference evidence="2 3" key="1">
    <citation type="submission" date="2016-11" db="EMBL/GenBank/DDBJ databases">
        <title>A multilocus sequence analysis scheme for characterization of bacteria in the genus Thioclava.</title>
        <authorList>
            <person name="Liu Y."/>
            <person name="Shao Z."/>
        </authorList>
    </citation>
    <scope>NUCLEOTIDE SEQUENCE [LARGE SCALE GENOMIC DNA]</scope>
    <source>
        <strain evidence="2 3">TAW-CT134</strain>
    </source>
</reference>
<evidence type="ECO:0000256" key="1">
    <source>
        <dbReference type="SAM" id="MobiDB-lite"/>
    </source>
</evidence>
<accession>A0ABX3MXR6</accession>
<feature type="compositionally biased region" description="Pro residues" evidence="1">
    <location>
        <begin position="91"/>
        <end position="101"/>
    </location>
</feature>
<keyword evidence="3" id="KW-1185">Reference proteome</keyword>
<proteinExistence type="predicted"/>
<evidence type="ECO:0000313" key="2">
    <source>
        <dbReference type="EMBL" id="OOY24318.1"/>
    </source>
</evidence>
<comment type="caution">
    <text evidence="2">The sequence shown here is derived from an EMBL/GenBank/DDBJ whole genome shotgun (WGS) entry which is preliminary data.</text>
</comment>
<gene>
    <name evidence="2" type="ORF">BMI91_09690</name>
</gene>
<protein>
    <recommendedName>
        <fullName evidence="4">Secreted protein</fullName>
    </recommendedName>
</protein>
<dbReference type="Proteomes" id="UP000190787">
    <property type="component" value="Unassembled WGS sequence"/>
</dbReference>
<name>A0ABX3MXR6_9RHOB</name>
<organism evidence="2 3">
    <name type="scientific">Thioclava sediminum</name>
    <dbReference type="NCBI Taxonomy" id="1915319"/>
    <lineage>
        <taxon>Bacteria</taxon>
        <taxon>Pseudomonadati</taxon>
        <taxon>Pseudomonadota</taxon>
        <taxon>Alphaproteobacteria</taxon>
        <taxon>Rhodobacterales</taxon>
        <taxon>Paracoccaceae</taxon>
        <taxon>Thioclava</taxon>
    </lineage>
</organism>
<evidence type="ECO:0008006" key="4">
    <source>
        <dbReference type="Google" id="ProtNLM"/>
    </source>
</evidence>
<evidence type="ECO:0000313" key="3">
    <source>
        <dbReference type="Proteomes" id="UP000190787"/>
    </source>
</evidence>
<dbReference type="EMBL" id="MPZV01000002">
    <property type="protein sequence ID" value="OOY24318.1"/>
    <property type="molecule type" value="Genomic_DNA"/>
</dbReference>
<sequence>MLALFIATTIALCLLGWAEGLPRQRQVRAAADTGAEAATVTAAPAQVSSPKEALGASAEDANDLDAAVMMRIEALLAHPNQQADTRAHAPAPAPAAGPEPLPRINGFEPGDAIALDFTGSAPRRDDITFRTCAEGTLVVIEGQAELVITGIAPEQIAPDAFQFRAHAAA</sequence>
<feature type="region of interest" description="Disordered" evidence="1">
    <location>
        <begin position="80"/>
        <end position="102"/>
    </location>
</feature>
<dbReference type="RefSeq" id="WP_078604805.1">
    <property type="nucleotide sequence ID" value="NZ_MPZV01000002.1"/>
</dbReference>